<dbReference type="AlphaFoldDB" id="A0A168T1X0"/>
<dbReference type="FunCoup" id="A0A168T1X0">
    <property type="interactions" value="7"/>
</dbReference>
<dbReference type="Gene3D" id="3.40.50.12500">
    <property type="match status" value="1"/>
</dbReference>
<comment type="similarity">
    <text evidence="1">Belongs to the HyuE racemase family.</text>
</comment>
<dbReference type="Pfam" id="PF01177">
    <property type="entry name" value="Asp_Glu_race"/>
    <property type="match status" value="1"/>
</dbReference>
<accession>A0A168T1X0</accession>
<evidence type="ECO:0008006" key="4">
    <source>
        <dbReference type="Google" id="ProtNLM"/>
    </source>
</evidence>
<dbReference type="GO" id="GO:0047661">
    <property type="term" value="F:amino-acid racemase activity"/>
    <property type="evidence" value="ECO:0007669"/>
    <property type="project" value="InterPro"/>
</dbReference>
<dbReference type="STRING" id="4829.A0A168T1X0"/>
<organism evidence="2">
    <name type="scientific">Absidia glauca</name>
    <name type="common">Pin mould</name>
    <dbReference type="NCBI Taxonomy" id="4829"/>
    <lineage>
        <taxon>Eukaryota</taxon>
        <taxon>Fungi</taxon>
        <taxon>Fungi incertae sedis</taxon>
        <taxon>Mucoromycota</taxon>
        <taxon>Mucoromycotina</taxon>
        <taxon>Mucoromycetes</taxon>
        <taxon>Mucorales</taxon>
        <taxon>Cunninghamellaceae</taxon>
        <taxon>Absidia</taxon>
    </lineage>
</organism>
<reference evidence="2" key="1">
    <citation type="submission" date="2016-04" db="EMBL/GenBank/DDBJ databases">
        <authorList>
            <person name="Evans L.H."/>
            <person name="Alamgir A."/>
            <person name="Owens N."/>
            <person name="Weber N.D."/>
            <person name="Virtaneva K."/>
            <person name="Barbian K."/>
            <person name="Babar A."/>
            <person name="Rosenke K."/>
        </authorList>
    </citation>
    <scope>NUCLEOTIDE SEQUENCE [LARGE SCALE GENOMIC DNA]</scope>
    <source>
        <strain evidence="2">CBS 101.48</strain>
    </source>
</reference>
<sequence>MTAAKRLLVINPNTSKEMTAVIEASVTHSIGLFGGVVEATTVCADQGVASVEGSFDEVVSAYWTVDKVMSMLDDYDGVLVACFSDHASVKALREATHKPVMHIMEAAVLQSLPLGAKFSIVTDSNHWKPLLEEGVQAILGSMERCASVRSSDMTALDTVTLSKEQVLEKLLKASQLAVDQDGAEVILLGCAGMSQMNVAIEQSLGVPVIDAVSAGVLAMVTLLLSNLRTSPLGMYTPLPARPDEVSVPNAGISKAYGRPSK</sequence>
<gene>
    <name evidence="2" type="primary">ABSGL_15008.1 scaffold 15162</name>
</gene>
<dbReference type="PANTHER" id="PTHR28047:SF5">
    <property type="entry name" value="PROTEIN DCG1"/>
    <property type="match status" value="1"/>
</dbReference>
<evidence type="ECO:0000313" key="3">
    <source>
        <dbReference type="Proteomes" id="UP000078561"/>
    </source>
</evidence>
<protein>
    <recommendedName>
        <fullName evidence="4">Asp/Glu/hydantoin racemase</fullName>
    </recommendedName>
</protein>
<evidence type="ECO:0000313" key="2">
    <source>
        <dbReference type="EMBL" id="SAM09332.1"/>
    </source>
</evidence>
<dbReference type="EMBL" id="LT555008">
    <property type="protein sequence ID" value="SAM09332.1"/>
    <property type="molecule type" value="Genomic_DNA"/>
</dbReference>
<dbReference type="InterPro" id="IPR052186">
    <property type="entry name" value="Hydantoin_racemase-like"/>
</dbReference>
<proteinExistence type="inferred from homology"/>
<dbReference type="OrthoDB" id="412018at2759"/>
<keyword evidence="3" id="KW-1185">Reference proteome</keyword>
<evidence type="ECO:0000256" key="1">
    <source>
        <dbReference type="ARBA" id="ARBA00038414"/>
    </source>
</evidence>
<dbReference type="OMA" id="FEHHCAA"/>
<dbReference type="InterPro" id="IPR053714">
    <property type="entry name" value="Iso_Racemase_Enz_sf"/>
</dbReference>
<dbReference type="InParanoid" id="A0A168T1X0"/>
<dbReference type="PANTHER" id="PTHR28047">
    <property type="entry name" value="PROTEIN DCG1"/>
    <property type="match status" value="1"/>
</dbReference>
<dbReference type="InterPro" id="IPR015942">
    <property type="entry name" value="Asp/Glu/hydantoin_racemase"/>
</dbReference>
<name>A0A168T1X0_ABSGL</name>
<dbReference type="Proteomes" id="UP000078561">
    <property type="component" value="Unassembled WGS sequence"/>
</dbReference>